<accession>A0A1Y3Y4Z1</accession>
<dbReference type="Gene3D" id="3.40.50.10140">
    <property type="entry name" value="Toll/interleukin-1 receptor homology (TIR) domain"/>
    <property type="match status" value="1"/>
</dbReference>
<organism evidence="4 5">
    <name type="scientific">[Collinsella] massiliensis</name>
    <dbReference type="NCBI Taxonomy" id="1232426"/>
    <lineage>
        <taxon>Bacteria</taxon>
        <taxon>Bacillati</taxon>
        <taxon>Actinomycetota</taxon>
        <taxon>Coriobacteriia</taxon>
        <taxon>Coriobacteriales</taxon>
        <taxon>Coriobacteriaceae</taxon>
        <taxon>Enorma</taxon>
    </lineage>
</organism>
<dbReference type="Proteomes" id="UP000195781">
    <property type="component" value="Unassembled WGS sequence"/>
</dbReference>
<sequence>MNDPRNYTAFISYRHTEPDQRISRMVHHALEAYRIPRALRKDREGSRLGDIFRDDEELSASPSLPASIEQALANSQWLIVICTPAAAKSLWVEREIRTFVAMHGRGRVLAVLAAGDQNTSFPPAIRSSDTAHSEPLACDLREAKSPFSRRRELLRLVAPIIGCAYDELIQRRRQRGARIAIATACAIIATLGILLTTAWMETQRLRIAESIALSEQSRDLLAEGDRIGAIQTALDALPDSNSNPLARPFVDEAQSALADALGVYPSADAHPYQFRACYEHRMQGRIEAIAISPDATLIACRDATSTIDILDADSGALVHSFSSDPNHIMTRPELLIPHAQLVPSFTGDLVLSDSYLLVSYSYFHTICFDIETGDIIWSKAHSNASGHAISHDGKLASIASRNGDAKEGTPDTLLLLSMENGEQVAEIPLPMRLNDGETPWFNADDSLILIPGTDTLTIVDVKEMTAHMMPWNLGSDTSLMEIESGIIAAHVDQGPSSSCTVAALNLEDGSLLWSTSIPSSEQSDEAQEGTQPFVLPAYDGVCFLVTGAMATVIDTGSGEALETIRLPGNTIDAVAPNLTFPKGSAAAYITLQDGSRLCLTYAEGQLGYAELEDLSGPRLSASQKTETGGLPAYIQASAPKTDGSALEVHKQVAFSAVDGFEPLATGLSPSFPNVDASRLLFIAANPAQGRNQNIVFDTQNLENLGAIDLAALGITESVGVCASQNPDVIVFRQQDDSGAFTLSTVDIEQGDLIAQRTWPAEELAFCSTDPACGLLCVTHGDTIEVLDEETLETVADYRNLPVTSPRIMGAIASDSTIAVLLGQYADGEHNLALLNRATGEFVDDAELGLYSVATMSGASAYLRLDEVHNNLLVSCQDGMVRSFDMGTGDLLWEYPSDVSAGGYMAMSPDDESVLLQESSGRFVALDANTGEELGVSEDIPGLLQFTAPTAESDVIQGFYANIHDDGTYGLGLVTFHLAEDGLHIRDNIPYGVFLTEENDRVAIWHSGILGSVPYYDYRDLRVLAEETIDAYQAGDQ</sequence>
<dbReference type="Pfam" id="PF13676">
    <property type="entry name" value="TIR_2"/>
    <property type="match status" value="1"/>
</dbReference>
<dbReference type="Gene3D" id="2.130.10.10">
    <property type="entry name" value="YVTN repeat-like/Quinoprotein amine dehydrogenase"/>
    <property type="match status" value="2"/>
</dbReference>
<dbReference type="InterPro" id="IPR011047">
    <property type="entry name" value="Quinoprotein_ADH-like_sf"/>
</dbReference>
<dbReference type="SMART" id="SM00564">
    <property type="entry name" value="PQQ"/>
    <property type="match status" value="4"/>
</dbReference>
<dbReference type="AlphaFoldDB" id="A0A1Y3Y4Z1"/>
<evidence type="ECO:0000259" key="2">
    <source>
        <dbReference type="Pfam" id="PF13360"/>
    </source>
</evidence>
<dbReference type="SUPFAM" id="SSF50998">
    <property type="entry name" value="Quinoprotein alcohol dehydrogenase-like"/>
    <property type="match status" value="1"/>
</dbReference>
<protein>
    <submittedName>
        <fullName evidence="4">Uncharacterized protein</fullName>
    </submittedName>
</protein>
<evidence type="ECO:0000259" key="3">
    <source>
        <dbReference type="Pfam" id="PF13676"/>
    </source>
</evidence>
<feature type="domain" description="Pyrrolo-quinoline quinone repeat" evidence="2">
    <location>
        <begin position="305"/>
        <end position="561"/>
    </location>
</feature>
<dbReference type="InterPro" id="IPR002372">
    <property type="entry name" value="PQQ_rpt_dom"/>
</dbReference>
<keyword evidence="1" id="KW-1133">Transmembrane helix</keyword>
<evidence type="ECO:0000313" key="4">
    <source>
        <dbReference type="EMBL" id="OUN89370.1"/>
    </source>
</evidence>
<proteinExistence type="predicted"/>
<dbReference type="InterPro" id="IPR000157">
    <property type="entry name" value="TIR_dom"/>
</dbReference>
<feature type="domain" description="Pyrrolo-quinoline quinone repeat" evidence="2">
    <location>
        <begin position="828"/>
        <end position="932"/>
    </location>
</feature>
<dbReference type="InterPro" id="IPR018391">
    <property type="entry name" value="PQQ_b-propeller_rpt"/>
</dbReference>
<dbReference type="GO" id="GO:0007165">
    <property type="term" value="P:signal transduction"/>
    <property type="evidence" value="ECO:0007669"/>
    <property type="project" value="InterPro"/>
</dbReference>
<keyword evidence="5" id="KW-1185">Reference proteome</keyword>
<dbReference type="OrthoDB" id="134501at2"/>
<evidence type="ECO:0000256" key="1">
    <source>
        <dbReference type="SAM" id="Phobius"/>
    </source>
</evidence>
<feature type="domain" description="TIR" evidence="3">
    <location>
        <begin position="10"/>
        <end position="116"/>
    </location>
</feature>
<dbReference type="PANTHER" id="PTHR34512">
    <property type="entry name" value="CELL SURFACE PROTEIN"/>
    <property type="match status" value="1"/>
</dbReference>
<dbReference type="InterPro" id="IPR035897">
    <property type="entry name" value="Toll_tir_struct_dom_sf"/>
</dbReference>
<dbReference type="SUPFAM" id="SSF52200">
    <property type="entry name" value="Toll/Interleukin receptor TIR domain"/>
    <property type="match status" value="1"/>
</dbReference>
<name>A0A1Y3Y4Z1_9ACTN</name>
<gene>
    <name evidence="4" type="ORF">B5G02_02515</name>
</gene>
<dbReference type="InterPro" id="IPR015943">
    <property type="entry name" value="WD40/YVTN_repeat-like_dom_sf"/>
</dbReference>
<keyword evidence="1" id="KW-0812">Transmembrane</keyword>
<evidence type="ECO:0000313" key="5">
    <source>
        <dbReference type="Proteomes" id="UP000195781"/>
    </source>
</evidence>
<feature type="transmembrane region" description="Helical" evidence="1">
    <location>
        <begin position="179"/>
        <end position="200"/>
    </location>
</feature>
<comment type="caution">
    <text evidence="4">The sequence shown here is derived from an EMBL/GenBank/DDBJ whole genome shotgun (WGS) entry which is preliminary data.</text>
</comment>
<dbReference type="Pfam" id="PF13360">
    <property type="entry name" value="PQQ_2"/>
    <property type="match status" value="2"/>
</dbReference>
<dbReference type="PANTHER" id="PTHR34512:SF30">
    <property type="entry name" value="OUTER MEMBRANE PROTEIN ASSEMBLY FACTOR BAMB"/>
    <property type="match status" value="1"/>
</dbReference>
<reference evidence="5" key="1">
    <citation type="submission" date="2017-04" db="EMBL/GenBank/DDBJ databases">
        <title>Function of individual gut microbiota members based on whole genome sequencing of pure cultures obtained from chicken caecum.</title>
        <authorList>
            <person name="Medvecky M."/>
            <person name="Cejkova D."/>
            <person name="Polansky O."/>
            <person name="Karasova D."/>
            <person name="Kubasova T."/>
            <person name="Cizek A."/>
            <person name="Rychlik I."/>
        </authorList>
    </citation>
    <scope>NUCLEOTIDE SEQUENCE [LARGE SCALE GENOMIC DNA]</scope>
    <source>
        <strain evidence="5">An5</strain>
    </source>
</reference>
<dbReference type="EMBL" id="NFIE01000004">
    <property type="protein sequence ID" value="OUN89370.1"/>
    <property type="molecule type" value="Genomic_DNA"/>
</dbReference>
<dbReference type="RefSeq" id="WP_094335053.1">
    <property type="nucleotide sequence ID" value="NZ_NFIE01000004.1"/>
</dbReference>
<keyword evidence="1" id="KW-0472">Membrane</keyword>